<keyword evidence="3" id="KW-1185">Reference proteome</keyword>
<proteinExistence type="predicted"/>
<dbReference type="EMBL" id="CP117880">
    <property type="protein sequence ID" value="WDF70588.1"/>
    <property type="molecule type" value="Genomic_DNA"/>
</dbReference>
<dbReference type="Pfam" id="PF17775">
    <property type="entry name" value="YchJ_M-like"/>
    <property type="match status" value="1"/>
</dbReference>
<dbReference type="InterPro" id="IPR048469">
    <property type="entry name" value="YchJ-like_M"/>
</dbReference>
<dbReference type="Proteomes" id="UP001221558">
    <property type="component" value="Chromosome"/>
</dbReference>
<protein>
    <submittedName>
        <fullName evidence="2">YchJ family metal-binding protein</fullName>
    </submittedName>
</protein>
<evidence type="ECO:0000313" key="3">
    <source>
        <dbReference type="Proteomes" id="UP001221558"/>
    </source>
</evidence>
<dbReference type="RefSeq" id="WP_274269292.1">
    <property type="nucleotide sequence ID" value="NZ_CP117880.1"/>
</dbReference>
<dbReference type="PANTHER" id="PTHR33747:SF1">
    <property type="entry name" value="ADENYLATE CYCLASE-ASSOCIATED CAP C-TERMINAL DOMAIN-CONTAINING PROTEIN"/>
    <property type="match status" value="1"/>
</dbReference>
<sequence length="125" mass="14745">MEHCPCGSGKPYYACCKLVHQALAAAQTPEQLMRARYAAFSLGLIDFLYDSFHPDTRRFQRKVDIQRWAHENKWMQLEVREASAQTVTFKAHFLDAQLQPTVHHEKSTFKKFQGKWYYYDGRLLD</sequence>
<name>A0ABY7WQ74_9SPHI</name>
<reference evidence="2 3" key="1">
    <citation type="submission" date="2023-02" db="EMBL/GenBank/DDBJ databases">
        <title>Genome sequence of Sphingobacterium sp. KACC 22765.</title>
        <authorList>
            <person name="Kim S."/>
            <person name="Heo J."/>
            <person name="Kwon S.-W."/>
        </authorList>
    </citation>
    <scope>NUCLEOTIDE SEQUENCE [LARGE SCALE GENOMIC DNA]</scope>
    <source>
        <strain evidence="2 3">KACC 22765</strain>
    </source>
</reference>
<dbReference type="PANTHER" id="PTHR33747">
    <property type="entry name" value="UPF0225 PROTEIN SCO1677"/>
    <property type="match status" value="1"/>
</dbReference>
<accession>A0ABY7WQ74</accession>
<gene>
    <name evidence="2" type="ORF">PQ465_09485</name>
</gene>
<dbReference type="SUPFAM" id="SSF54427">
    <property type="entry name" value="NTF2-like"/>
    <property type="match status" value="1"/>
</dbReference>
<dbReference type="InterPro" id="IPR032710">
    <property type="entry name" value="NTF2-like_dom_sf"/>
</dbReference>
<evidence type="ECO:0000313" key="2">
    <source>
        <dbReference type="EMBL" id="WDF70588.1"/>
    </source>
</evidence>
<dbReference type="Gene3D" id="3.10.450.50">
    <property type="match status" value="1"/>
</dbReference>
<organism evidence="2 3">
    <name type="scientific">Sphingobacterium oryzagri</name>
    <dbReference type="NCBI Taxonomy" id="3025669"/>
    <lineage>
        <taxon>Bacteria</taxon>
        <taxon>Pseudomonadati</taxon>
        <taxon>Bacteroidota</taxon>
        <taxon>Sphingobacteriia</taxon>
        <taxon>Sphingobacteriales</taxon>
        <taxon>Sphingobacteriaceae</taxon>
        <taxon>Sphingobacterium</taxon>
    </lineage>
</organism>
<evidence type="ECO:0000259" key="1">
    <source>
        <dbReference type="Pfam" id="PF17775"/>
    </source>
</evidence>
<feature type="domain" description="YchJ-like middle NTF2-like" evidence="1">
    <location>
        <begin position="28"/>
        <end position="121"/>
    </location>
</feature>